<protein>
    <submittedName>
        <fullName evidence="2">FBA_3 domain-containing protein</fullName>
    </submittedName>
</protein>
<dbReference type="PANTHER" id="PTHR31111">
    <property type="entry name" value="BNAA05G37150D PROTEIN-RELATED"/>
    <property type="match status" value="1"/>
</dbReference>
<dbReference type="FunCoup" id="A0A1Q3AS17">
    <property type="interactions" value="305"/>
</dbReference>
<dbReference type="InterPro" id="IPR036047">
    <property type="entry name" value="F-box-like_dom_sf"/>
</dbReference>
<proteinExistence type="predicted"/>
<feature type="domain" description="F-box associated beta-propeller type 3" evidence="1">
    <location>
        <begin position="40"/>
        <end position="317"/>
    </location>
</feature>
<reference evidence="3" key="1">
    <citation type="submission" date="2016-04" db="EMBL/GenBank/DDBJ databases">
        <title>Cephalotus genome sequencing.</title>
        <authorList>
            <person name="Fukushima K."/>
            <person name="Hasebe M."/>
            <person name="Fang X."/>
        </authorList>
    </citation>
    <scope>NUCLEOTIDE SEQUENCE [LARGE SCALE GENOMIC DNA]</scope>
    <source>
        <strain evidence="3">cv. St1</strain>
    </source>
</reference>
<accession>A0A1Q3AS17</accession>
<comment type="caution">
    <text evidence="2">The sequence shown here is derived from an EMBL/GenBank/DDBJ whole genome shotgun (WGS) entry which is preliminary data.</text>
</comment>
<dbReference type="Pfam" id="PF08268">
    <property type="entry name" value="FBA_3"/>
    <property type="match status" value="1"/>
</dbReference>
<dbReference type="EMBL" id="BDDD01000065">
    <property type="protein sequence ID" value="GAV58363.1"/>
    <property type="molecule type" value="Genomic_DNA"/>
</dbReference>
<dbReference type="InParanoid" id="A0A1Q3AS17"/>
<dbReference type="PANTHER" id="PTHR31111:SF138">
    <property type="entry name" value="F-BOX ASSOCIATED DOMAIN-CONTAINING PROTEIN"/>
    <property type="match status" value="1"/>
</dbReference>
<dbReference type="STRING" id="3775.A0A1Q3AS17"/>
<dbReference type="InterPro" id="IPR017451">
    <property type="entry name" value="F-box-assoc_interact_dom"/>
</dbReference>
<dbReference type="OrthoDB" id="1246377at2759"/>
<dbReference type="NCBIfam" id="TIGR01640">
    <property type="entry name" value="F_box_assoc_1"/>
    <property type="match status" value="1"/>
</dbReference>
<dbReference type="AlphaFoldDB" id="A0A1Q3AS17"/>
<dbReference type="Proteomes" id="UP000187406">
    <property type="component" value="Unassembled WGS sequence"/>
</dbReference>
<gene>
    <name evidence="2" type="ORF">CFOL_v3_01897</name>
</gene>
<sequence length="380" mass="43699">MSLMRFKCVCKRWNILIRYPKFAKLHHARSLDRPGGTSLLITLKHPLSELHFMFIDHKGNPIRQHLRAPNFDQFSQVINGLVCLSSHNCVSLLNVYTHEIITLPTSNFELCDGNRSIHHSYLLGFNPLANQYKVLCICTVEELGYVIDYGFEVYTLGSSHEWKKINPPSNYKFSSPFYSHKQCICVNGVIYWIQNSDQDYNQKYLELFDLKDEKFHGIRFQGGVLSGPVNLIQVRGTLAIAHPPKQRSDGGFDIELWILESYRHPVLKKENIIVPGTMGIYRPYPAGFIHRTGEILVMDNILTIPSRFLLYDLCSKKCGDSTTYTHCLLRFHDSQALAGEWSRFSHNVFKKGFDLLKYCISDQVENILPLKSMVTGFSLL</sequence>
<dbReference type="SUPFAM" id="SSF81383">
    <property type="entry name" value="F-box domain"/>
    <property type="match status" value="1"/>
</dbReference>
<keyword evidence="3" id="KW-1185">Reference proteome</keyword>
<name>A0A1Q3AS17_CEPFO</name>
<organism evidence="2 3">
    <name type="scientific">Cephalotus follicularis</name>
    <name type="common">Albany pitcher plant</name>
    <dbReference type="NCBI Taxonomy" id="3775"/>
    <lineage>
        <taxon>Eukaryota</taxon>
        <taxon>Viridiplantae</taxon>
        <taxon>Streptophyta</taxon>
        <taxon>Embryophyta</taxon>
        <taxon>Tracheophyta</taxon>
        <taxon>Spermatophyta</taxon>
        <taxon>Magnoliopsida</taxon>
        <taxon>eudicotyledons</taxon>
        <taxon>Gunneridae</taxon>
        <taxon>Pentapetalae</taxon>
        <taxon>rosids</taxon>
        <taxon>fabids</taxon>
        <taxon>Oxalidales</taxon>
        <taxon>Cephalotaceae</taxon>
        <taxon>Cephalotus</taxon>
    </lineage>
</organism>
<evidence type="ECO:0000313" key="2">
    <source>
        <dbReference type="EMBL" id="GAV58363.1"/>
    </source>
</evidence>
<evidence type="ECO:0000313" key="3">
    <source>
        <dbReference type="Proteomes" id="UP000187406"/>
    </source>
</evidence>
<evidence type="ECO:0000259" key="1">
    <source>
        <dbReference type="Pfam" id="PF08268"/>
    </source>
</evidence>
<dbReference type="InterPro" id="IPR013187">
    <property type="entry name" value="F-box-assoc_dom_typ3"/>
</dbReference>